<accession>A0ABQ9YZ32</accession>
<keyword evidence="3" id="KW-1185">Reference proteome</keyword>
<organism evidence="2 3">
    <name type="scientific">Daphnia magna</name>
    <dbReference type="NCBI Taxonomy" id="35525"/>
    <lineage>
        <taxon>Eukaryota</taxon>
        <taxon>Metazoa</taxon>
        <taxon>Ecdysozoa</taxon>
        <taxon>Arthropoda</taxon>
        <taxon>Crustacea</taxon>
        <taxon>Branchiopoda</taxon>
        <taxon>Diplostraca</taxon>
        <taxon>Cladocera</taxon>
        <taxon>Anomopoda</taxon>
        <taxon>Daphniidae</taxon>
        <taxon>Daphnia</taxon>
    </lineage>
</organism>
<proteinExistence type="predicted"/>
<reference evidence="2 3" key="1">
    <citation type="journal article" date="2023" name="Nucleic Acids Res.">
        <title>The hologenome of Daphnia magna reveals possible DNA methylation and microbiome-mediated evolution of the host genome.</title>
        <authorList>
            <person name="Chaturvedi A."/>
            <person name="Li X."/>
            <person name="Dhandapani V."/>
            <person name="Marshall H."/>
            <person name="Kissane S."/>
            <person name="Cuenca-Cambronero M."/>
            <person name="Asole G."/>
            <person name="Calvet F."/>
            <person name="Ruiz-Romero M."/>
            <person name="Marangio P."/>
            <person name="Guigo R."/>
            <person name="Rago D."/>
            <person name="Mirbahai L."/>
            <person name="Eastwood N."/>
            <person name="Colbourne J.K."/>
            <person name="Zhou J."/>
            <person name="Mallon E."/>
            <person name="Orsini L."/>
        </authorList>
    </citation>
    <scope>NUCLEOTIDE SEQUENCE [LARGE SCALE GENOMIC DNA]</scope>
    <source>
        <strain evidence="2">LRV0_1</strain>
    </source>
</reference>
<gene>
    <name evidence="2" type="ORF">OUZ56_007180</name>
</gene>
<evidence type="ECO:0000313" key="3">
    <source>
        <dbReference type="Proteomes" id="UP001234178"/>
    </source>
</evidence>
<comment type="caution">
    <text evidence="2">The sequence shown here is derived from an EMBL/GenBank/DDBJ whole genome shotgun (WGS) entry which is preliminary data.</text>
</comment>
<dbReference type="Proteomes" id="UP001234178">
    <property type="component" value="Unassembled WGS sequence"/>
</dbReference>
<feature type="compositionally biased region" description="Basic and acidic residues" evidence="1">
    <location>
        <begin position="52"/>
        <end position="66"/>
    </location>
</feature>
<evidence type="ECO:0000256" key="1">
    <source>
        <dbReference type="SAM" id="MobiDB-lite"/>
    </source>
</evidence>
<name>A0ABQ9YZ32_9CRUS</name>
<dbReference type="EMBL" id="JAOYFB010000001">
    <property type="protein sequence ID" value="KAK4005470.1"/>
    <property type="molecule type" value="Genomic_DNA"/>
</dbReference>
<feature type="region of interest" description="Disordered" evidence="1">
    <location>
        <begin position="45"/>
        <end position="66"/>
    </location>
</feature>
<evidence type="ECO:0000313" key="2">
    <source>
        <dbReference type="EMBL" id="KAK4005470.1"/>
    </source>
</evidence>
<sequence length="66" mass="7666">MIKNVMNYNQKVEKASRKTTLNFGNSSQSLQRVCDKCTNQEIRLKTSTANHNSDKGNEQSRRYQKN</sequence>
<protein>
    <submittedName>
        <fullName evidence="2">Uncharacterized protein</fullName>
    </submittedName>
</protein>